<gene>
    <name evidence="1" type="ORF">OUZ56_026737</name>
</gene>
<reference evidence="1 2" key="1">
    <citation type="journal article" date="2023" name="Nucleic Acids Res.">
        <title>The hologenome of Daphnia magna reveals possible DNA methylation and microbiome-mediated evolution of the host genome.</title>
        <authorList>
            <person name="Chaturvedi A."/>
            <person name="Li X."/>
            <person name="Dhandapani V."/>
            <person name="Marshall H."/>
            <person name="Kissane S."/>
            <person name="Cuenca-Cambronero M."/>
            <person name="Asole G."/>
            <person name="Calvet F."/>
            <person name="Ruiz-Romero M."/>
            <person name="Marangio P."/>
            <person name="Guigo R."/>
            <person name="Rago D."/>
            <person name="Mirbahai L."/>
            <person name="Eastwood N."/>
            <person name="Colbourne J.K."/>
            <person name="Zhou J."/>
            <person name="Mallon E."/>
            <person name="Orsini L."/>
        </authorList>
    </citation>
    <scope>NUCLEOTIDE SEQUENCE [LARGE SCALE GENOMIC DNA]</scope>
    <source>
        <strain evidence="1">LRV0_1</strain>
    </source>
</reference>
<proteinExistence type="predicted"/>
<name>A0ABQ9ZMN1_9CRUS</name>
<comment type="caution">
    <text evidence="1">The sequence shown here is derived from an EMBL/GenBank/DDBJ whole genome shotgun (WGS) entry which is preliminary data.</text>
</comment>
<protein>
    <submittedName>
        <fullName evidence="1">Uncharacterized protein</fullName>
    </submittedName>
</protein>
<dbReference type="Proteomes" id="UP001234178">
    <property type="component" value="Unassembled WGS sequence"/>
</dbReference>
<sequence>MGTPVPTTNTFSWKSAADERPIFIKIAANRIRTRIIRTPSRRPAGSMPYPCCSHAEGYRRPVTQHTVRLAFASVAVPSSLTTHYQHVRTLIVATIAVIQRLEMKNTPGCRAKQPKEKRTGGGCNPVCAYGQNIPT</sequence>
<dbReference type="EMBL" id="JAOYFB010000004">
    <property type="protein sequence ID" value="KAK4014204.1"/>
    <property type="molecule type" value="Genomic_DNA"/>
</dbReference>
<evidence type="ECO:0000313" key="1">
    <source>
        <dbReference type="EMBL" id="KAK4014204.1"/>
    </source>
</evidence>
<organism evidence="1 2">
    <name type="scientific">Daphnia magna</name>
    <dbReference type="NCBI Taxonomy" id="35525"/>
    <lineage>
        <taxon>Eukaryota</taxon>
        <taxon>Metazoa</taxon>
        <taxon>Ecdysozoa</taxon>
        <taxon>Arthropoda</taxon>
        <taxon>Crustacea</taxon>
        <taxon>Branchiopoda</taxon>
        <taxon>Diplostraca</taxon>
        <taxon>Cladocera</taxon>
        <taxon>Anomopoda</taxon>
        <taxon>Daphniidae</taxon>
        <taxon>Daphnia</taxon>
    </lineage>
</organism>
<keyword evidence="2" id="KW-1185">Reference proteome</keyword>
<evidence type="ECO:0000313" key="2">
    <source>
        <dbReference type="Proteomes" id="UP001234178"/>
    </source>
</evidence>
<accession>A0ABQ9ZMN1</accession>